<gene>
    <name evidence="2" type="ORF">I5M19_05895</name>
</gene>
<name>A0A934PQD0_9SPHI</name>
<dbReference type="AlphaFoldDB" id="A0A934PQD0"/>
<evidence type="ECO:0000313" key="2">
    <source>
        <dbReference type="EMBL" id="MBK0378829.1"/>
    </source>
</evidence>
<keyword evidence="3" id="KW-1185">Reference proteome</keyword>
<reference evidence="2" key="1">
    <citation type="submission" date="2020-12" db="EMBL/GenBank/DDBJ databases">
        <title>Bacterial novel species Mucilaginibacter sp. SD-g isolated from soil.</title>
        <authorList>
            <person name="Jung H.-Y."/>
        </authorList>
    </citation>
    <scope>NUCLEOTIDE SEQUENCE</scope>
    <source>
        <strain evidence="2">SD-g</strain>
    </source>
</reference>
<evidence type="ECO:0000256" key="1">
    <source>
        <dbReference type="SAM" id="SignalP"/>
    </source>
</evidence>
<protein>
    <submittedName>
        <fullName evidence="2">Uncharacterized protein</fullName>
    </submittedName>
</protein>
<comment type="caution">
    <text evidence="2">The sequence shown here is derived from an EMBL/GenBank/DDBJ whole genome shotgun (WGS) entry which is preliminary data.</text>
</comment>
<proteinExistence type="predicted"/>
<dbReference type="RefSeq" id="WP_200065256.1">
    <property type="nucleotide sequence ID" value="NZ_JAEHFW010000001.1"/>
</dbReference>
<sequence length="163" mass="19061">MANLKIVILLLLVSFLIKNADAQNSKVYYDYPETVNLKLDEHIDSYLTLYKKLDTNVRVYLVVSQYRDTTYLLVTKFNIKDSPFNFILNNTNRFYKVHLKNKTFDIPVIPETDFYQSELLNKKEVINGKNAATKIHIFRSGYLIGFTNQRNKVLIVADKLITE</sequence>
<feature type="chain" id="PRO_5036700701" evidence="1">
    <location>
        <begin position="23"/>
        <end position="163"/>
    </location>
</feature>
<feature type="signal peptide" evidence="1">
    <location>
        <begin position="1"/>
        <end position="22"/>
    </location>
</feature>
<organism evidence="2 3">
    <name type="scientific">Mucilaginibacter segetis</name>
    <dbReference type="NCBI Taxonomy" id="2793071"/>
    <lineage>
        <taxon>Bacteria</taxon>
        <taxon>Pseudomonadati</taxon>
        <taxon>Bacteroidota</taxon>
        <taxon>Sphingobacteriia</taxon>
        <taxon>Sphingobacteriales</taxon>
        <taxon>Sphingobacteriaceae</taxon>
        <taxon>Mucilaginibacter</taxon>
    </lineage>
</organism>
<evidence type="ECO:0000313" key="3">
    <source>
        <dbReference type="Proteomes" id="UP000613193"/>
    </source>
</evidence>
<dbReference type="EMBL" id="JAEHFW010000001">
    <property type="protein sequence ID" value="MBK0378829.1"/>
    <property type="molecule type" value="Genomic_DNA"/>
</dbReference>
<keyword evidence="1" id="KW-0732">Signal</keyword>
<dbReference type="Proteomes" id="UP000613193">
    <property type="component" value="Unassembled WGS sequence"/>
</dbReference>
<accession>A0A934PQD0</accession>